<dbReference type="Pfam" id="PF03641">
    <property type="entry name" value="Lysine_decarbox"/>
    <property type="match status" value="1"/>
</dbReference>
<dbReference type="Proteomes" id="UP000305067">
    <property type="component" value="Unassembled WGS sequence"/>
</dbReference>
<keyword evidence="2" id="KW-1185">Reference proteome</keyword>
<dbReference type="PANTHER" id="PTHR31223:SF70">
    <property type="entry name" value="LOG FAMILY PROTEIN YJL055W"/>
    <property type="match status" value="1"/>
</dbReference>
<evidence type="ECO:0008006" key="3">
    <source>
        <dbReference type="Google" id="ProtNLM"/>
    </source>
</evidence>
<dbReference type="InterPro" id="IPR031100">
    <property type="entry name" value="LOG_fam"/>
</dbReference>
<evidence type="ECO:0000313" key="2">
    <source>
        <dbReference type="Proteomes" id="UP000305067"/>
    </source>
</evidence>
<dbReference type="AlphaFoldDB" id="A0A5C3R2D2"/>
<protein>
    <recommendedName>
        <fullName evidence="3">Lysine decarboxylase-like protein</fullName>
    </recommendedName>
</protein>
<evidence type="ECO:0000313" key="1">
    <source>
        <dbReference type="EMBL" id="TFL07827.1"/>
    </source>
</evidence>
<organism evidence="1 2">
    <name type="scientific">Pterulicium gracile</name>
    <dbReference type="NCBI Taxonomy" id="1884261"/>
    <lineage>
        <taxon>Eukaryota</taxon>
        <taxon>Fungi</taxon>
        <taxon>Dikarya</taxon>
        <taxon>Basidiomycota</taxon>
        <taxon>Agaricomycotina</taxon>
        <taxon>Agaricomycetes</taxon>
        <taxon>Agaricomycetidae</taxon>
        <taxon>Agaricales</taxon>
        <taxon>Pleurotineae</taxon>
        <taxon>Pterulaceae</taxon>
        <taxon>Pterulicium</taxon>
    </lineage>
</organism>
<dbReference type="EMBL" id="ML178814">
    <property type="protein sequence ID" value="TFL07827.1"/>
    <property type="molecule type" value="Genomic_DNA"/>
</dbReference>
<reference evidence="1 2" key="1">
    <citation type="journal article" date="2019" name="Nat. Ecol. Evol.">
        <title>Megaphylogeny resolves global patterns of mushroom evolution.</title>
        <authorList>
            <person name="Varga T."/>
            <person name="Krizsan K."/>
            <person name="Foldi C."/>
            <person name="Dima B."/>
            <person name="Sanchez-Garcia M."/>
            <person name="Sanchez-Ramirez S."/>
            <person name="Szollosi G.J."/>
            <person name="Szarkandi J.G."/>
            <person name="Papp V."/>
            <person name="Albert L."/>
            <person name="Andreopoulos W."/>
            <person name="Angelini C."/>
            <person name="Antonin V."/>
            <person name="Barry K.W."/>
            <person name="Bougher N.L."/>
            <person name="Buchanan P."/>
            <person name="Buyck B."/>
            <person name="Bense V."/>
            <person name="Catcheside P."/>
            <person name="Chovatia M."/>
            <person name="Cooper J."/>
            <person name="Damon W."/>
            <person name="Desjardin D."/>
            <person name="Finy P."/>
            <person name="Geml J."/>
            <person name="Haridas S."/>
            <person name="Hughes K."/>
            <person name="Justo A."/>
            <person name="Karasinski D."/>
            <person name="Kautmanova I."/>
            <person name="Kiss B."/>
            <person name="Kocsube S."/>
            <person name="Kotiranta H."/>
            <person name="LaButti K.M."/>
            <person name="Lechner B.E."/>
            <person name="Liimatainen K."/>
            <person name="Lipzen A."/>
            <person name="Lukacs Z."/>
            <person name="Mihaltcheva S."/>
            <person name="Morgado L.N."/>
            <person name="Niskanen T."/>
            <person name="Noordeloos M.E."/>
            <person name="Ohm R.A."/>
            <person name="Ortiz-Santana B."/>
            <person name="Ovrebo C."/>
            <person name="Racz N."/>
            <person name="Riley R."/>
            <person name="Savchenko A."/>
            <person name="Shiryaev A."/>
            <person name="Soop K."/>
            <person name="Spirin V."/>
            <person name="Szebenyi C."/>
            <person name="Tomsovsky M."/>
            <person name="Tulloss R.E."/>
            <person name="Uehling J."/>
            <person name="Grigoriev I.V."/>
            <person name="Vagvolgyi C."/>
            <person name="Papp T."/>
            <person name="Martin F.M."/>
            <person name="Miettinen O."/>
            <person name="Hibbett D.S."/>
            <person name="Nagy L.G."/>
        </authorList>
    </citation>
    <scope>NUCLEOTIDE SEQUENCE [LARGE SCALE GENOMIC DNA]</scope>
    <source>
        <strain evidence="1 2">CBS 309.79</strain>
    </source>
</reference>
<dbReference type="InterPro" id="IPR005269">
    <property type="entry name" value="LOG"/>
</dbReference>
<dbReference type="PANTHER" id="PTHR31223">
    <property type="entry name" value="LOG FAMILY PROTEIN YJL055W"/>
    <property type="match status" value="1"/>
</dbReference>
<gene>
    <name evidence="1" type="ORF">BDV98DRAFT_558531</name>
</gene>
<sequence length="262" mass="27743">MSTTPALQTTNGTGSGGSKIPGVAVYCGASLGKHAAYQEAALSVGRAIAAAGRPLIYGGGNKGLMGTASGAALLSGGKVVAVAPYAILRTKGGEGRSMNLDAVDAEVRRALEIPRDTSNVELIVVDSMHERKVVMAKRVGGFIGLPGGFGTFEEVMEVTTWTQLGIHQKPTVLLNVRGFYTHLREQIFVAQEAGFISEANLELIRFVDCPTDQDDETFDWGNAALQAIDSWKPDVVPLFDWTVRMGEGEKGETRGSDALQST</sequence>
<dbReference type="OrthoDB" id="414463at2759"/>
<dbReference type="STRING" id="1884261.A0A5C3R2D2"/>
<dbReference type="GO" id="GO:0005829">
    <property type="term" value="C:cytosol"/>
    <property type="evidence" value="ECO:0007669"/>
    <property type="project" value="TreeGrafter"/>
</dbReference>
<accession>A0A5C3R2D2</accession>
<dbReference type="SUPFAM" id="SSF102405">
    <property type="entry name" value="MCP/YpsA-like"/>
    <property type="match status" value="1"/>
</dbReference>
<proteinExistence type="predicted"/>
<dbReference type="GO" id="GO:0016799">
    <property type="term" value="F:hydrolase activity, hydrolyzing N-glycosyl compounds"/>
    <property type="evidence" value="ECO:0007669"/>
    <property type="project" value="TreeGrafter"/>
</dbReference>
<dbReference type="NCBIfam" id="TIGR00730">
    <property type="entry name" value="Rossman fold protein, TIGR00730 family"/>
    <property type="match status" value="1"/>
</dbReference>
<dbReference type="Gene3D" id="3.40.50.450">
    <property type="match status" value="1"/>
</dbReference>
<dbReference type="GO" id="GO:0009691">
    <property type="term" value="P:cytokinin biosynthetic process"/>
    <property type="evidence" value="ECO:0007669"/>
    <property type="project" value="InterPro"/>
</dbReference>
<name>A0A5C3R2D2_9AGAR</name>